<dbReference type="AlphaFoldDB" id="A0A078J6E3"/>
<keyword evidence="2" id="KW-1185">Reference proteome</keyword>
<dbReference type="Proteomes" id="UP000028999">
    <property type="component" value="Unassembled WGS sequence"/>
</dbReference>
<sequence length="88" mass="9862">MRGERRGGPLSPCGSSRIERFDDVSRRWLSSMVTGLSVLCSPRFVQAKLMFNMLGSNGVRYTSCGNRAEEALSNNGLQYQNRKCNELN</sequence>
<organism evidence="1 2">
    <name type="scientific">Brassica napus</name>
    <name type="common">Rape</name>
    <dbReference type="NCBI Taxonomy" id="3708"/>
    <lineage>
        <taxon>Eukaryota</taxon>
        <taxon>Viridiplantae</taxon>
        <taxon>Streptophyta</taxon>
        <taxon>Embryophyta</taxon>
        <taxon>Tracheophyta</taxon>
        <taxon>Spermatophyta</taxon>
        <taxon>Magnoliopsida</taxon>
        <taxon>eudicotyledons</taxon>
        <taxon>Gunneridae</taxon>
        <taxon>Pentapetalae</taxon>
        <taxon>rosids</taxon>
        <taxon>malvids</taxon>
        <taxon>Brassicales</taxon>
        <taxon>Brassicaceae</taxon>
        <taxon>Brassiceae</taxon>
        <taxon>Brassica</taxon>
    </lineage>
</organism>
<proteinExistence type="predicted"/>
<dbReference type="EMBL" id="LK034086">
    <property type="protein sequence ID" value="CDY62043.1"/>
    <property type="molecule type" value="Genomic_DNA"/>
</dbReference>
<name>A0A078J6E3_BRANA</name>
<accession>A0A078J6E3</accession>
<reference evidence="1 2" key="1">
    <citation type="journal article" date="2014" name="Science">
        <title>Plant genetics. Early allopolyploid evolution in the post-Neolithic Brassica napus oilseed genome.</title>
        <authorList>
            <person name="Chalhoub B."/>
            <person name="Denoeud F."/>
            <person name="Liu S."/>
            <person name="Parkin I.A."/>
            <person name="Tang H."/>
            <person name="Wang X."/>
            <person name="Chiquet J."/>
            <person name="Belcram H."/>
            <person name="Tong C."/>
            <person name="Samans B."/>
            <person name="Correa M."/>
            <person name="Da Silva C."/>
            <person name="Just J."/>
            <person name="Falentin C."/>
            <person name="Koh C.S."/>
            <person name="Le Clainche I."/>
            <person name="Bernard M."/>
            <person name="Bento P."/>
            <person name="Noel B."/>
            <person name="Labadie K."/>
            <person name="Alberti A."/>
            <person name="Charles M."/>
            <person name="Arnaud D."/>
            <person name="Guo H."/>
            <person name="Daviaud C."/>
            <person name="Alamery S."/>
            <person name="Jabbari K."/>
            <person name="Zhao M."/>
            <person name="Edger P.P."/>
            <person name="Chelaifa H."/>
            <person name="Tack D."/>
            <person name="Lassalle G."/>
            <person name="Mestiri I."/>
            <person name="Schnel N."/>
            <person name="Le Paslier M.C."/>
            <person name="Fan G."/>
            <person name="Renault V."/>
            <person name="Bayer P.E."/>
            <person name="Golicz A.A."/>
            <person name="Manoli S."/>
            <person name="Lee T.H."/>
            <person name="Thi V.H."/>
            <person name="Chalabi S."/>
            <person name="Hu Q."/>
            <person name="Fan C."/>
            <person name="Tollenaere R."/>
            <person name="Lu Y."/>
            <person name="Battail C."/>
            <person name="Shen J."/>
            <person name="Sidebottom C.H."/>
            <person name="Wang X."/>
            <person name="Canaguier A."/>
            <person name="Chauveau A."/>
            <person name="Berard A."/>
            <person name="Deniot G."/>
            <person name="Guan M."/>
            <person name="Liu Z."/>
            <person name="Sun F."/>
            <person name="Lim Y.P."/>
            <person name="Lyons E."/>
            <person name="Town C.D."/>
            <person name="Bancroft I."/>
            <person name="Wang X."/>
            <person name="Meng J."/>
            <person name="Ma J."/>
            <person name="Pires J.C."/>
            <person name="King G.J."/>
            <person name="Brunel D."/>
            <person name="Delourme R."/>
            <person name="Renard M."/>
            <person name="Aury J.M."/>
            <person name="Adams K.L."/>
            <person name="Batley J."/>
            <person name="Snowdon R.J."/>
            <person name="Tost J."/>
            <person name="Edwards D."/>
            <person name="Zhou Y."/>
            <person name="Hua W."/>
            <person name="Sharpe A.G."/>
            <person name="Paterson A.H."/>
            <person name="Guan C."/>
            <person name="Wincker P."/>
        </authorList>
    </citation>
    <scope>NUCLEOTIDE SEQUENCE [LARGE SCALE GENOMIC DNA]</scope>
    <source>
        <strain evidence="2">cv. Darmor-bzh</strain>
    </source>
</reference>
<gene>
    <name evidence="1" type="primary">BnaCnng39080D</name>
    <name evidence="1" type="ORF">GSBRNA2T00035875001</name>
</gene>
<dbReference type="PaxDb" id="3708-A0A078J6E3"/>
<dbReference type="Gramene" id="CDY62043">
    <property type="protein sequence ID" value="CDY62043"/>
    <property type="gene ID" value="GSBRNA2T00035875001"/>
</dbReference>
<protein>
    <submittedName>
        <fullName evidence="1">BnaCnng39080D protein</fullName>
    </submittedName>
</protein>
<evidence type="ECO:0000313" key="2">
    <source>
        <dbReference type="Proteomes" id="UP000028999"/>
    </source>
</evidence>
<evidence type="ECO:0000313" key="1">
    <source>
        <dbReference type="EMBL" id="CDY62043.1"/>
    </source>
</evidence>